<keyword evidence="2" id="KW-1185">Reference proteome</keyword>
<reference evidence="1 2" key="1">
    <citation type="submission" date="2020-08" db="EMBL/GenBank/DDBJ databases">
        <title>Genomic Encyclopedia of Type Strains, Phase IV (KMG-IV): sequencing the most valuable type-strain genomes for metagenomic binning, comparative biology and taxonomic classification.</title>
        <authorList>
            <person name="Goeker M."/>
        </authorList>
    </citation>
    <scope>NUCLEOTIDE SEQUENCE [LARGE SCALE GENOMIC DNA]</scope>
    <source>
        <strain evidence="1 2">DSM 15581</strain>
    </source>
</reference>
<gene>
    <name evidence="1" type="ORF">GGR47_001235</name>
</gene>
<dbReference type="AlphaFoldDB" id="A0AAW3TUB7"/>
<name>A0AAW3TUB7_9SPHN</name>
<dbReference type="RefSeq" id="WP_147036545.1">
    <property type="nucleotide sequence ID" value="NZ_JACIDB010000002.1"/>
</dbReference>
<evidence type="ECO:0000313" key="1">
    <source>
        <dbReference type="EMBL" id="MBB3875000.1"/>
    </source>
</evidence>
<comment type="caution">
    <text evidence="1">The sequence shown here is derived from an EMBL/GenBank/DDBJ whole genome shotgun (WGS) entry which is preliminary data.</text>
</comment>
<accession>A0AAW3TUB7</accession>
<dbReference type="EMBL" id="JACIDB010000002">
    <property type="protein sequence ID" value="MBB3875000.1"/>
    <property type="molecule type" value="Genomic_DNA"/>
</dbReference>
<evidence type="ECO:0000313" key="2">
    <source>
        <dbReference type="Proteomes" id="UP000528945"/>
    </source>
</evidence>
<protein>
    <submittedName>
        <fullName evidence="1">CBS domain-containing protein</fullName>
    </submittedName>
</protein>
<proteinExistence type="predicted"/>
<sequence>MADSQVPYPYLADQVTAIRASISEPRFGAYLYKGGGDVEYALSLYLYNARLAKAFLYPLHVVEVTLRNAIDQYLVSRYGINWPHENAFRDGVLSDPGRANLDKAVTRAGAGASRGQIVSELTFDFWSNLLRPEYHMLWRTGLNIVLPHVRGGIGRHEVQKLAKSINLFRNRVAHHEPILDQNVGDVQKSILELIGLRCVETAAWTKHHSTVAAVMRSRPRGGSGATVSARQAPDFVLVKRETTLQDVISQLDRNRQAAVCVGDDDRPCAAFSALDVTRFIAIDAARNAGLFAPGERTVADMLADVDVETRWAAIADGEPVALGIDQLRRPRVDVLVGVDPIGGRPTGTILRAHRRY</sequence>
<organism evidence="1 2">
    <name type="scientific">Sphingomonas aquatilis</name>
    <dbReference type="NCBI Taxonomy" id="93063"/>
    <lineage>
        <taxon>Bacteria</taxon>
        <taxon>Pseudomonadati</taxon>
        <taxon>Pseudomonadota</taxon>
        <taxon>Alphaproteobacteria</taxon>
        <taxon>Sphingomonadales</taxon>
        <taxon>Sphingomonadaceae</taxon>
        <taxon>Sphingomonas</taxon>
    </lineage>
</organism>
<dbReference type="Proteomes" id="UP000528945">
    <property type="component" value="Unassembled WGS sequence"/>
</dbReference>